<dbReference type="Proteomes" id="UP001214638">
    <property type="component" value="Unassembled WGS sequence"/>
</dbReference>
<evidence type="ECO:0000313" key="3">
    <source>
        <dbReference type="Proteomes" id="UP001214638"/>
    </source>
</evidence>
<dbReference type="EMBL" id="JALLKP010000004">
    <property type="protein sequence ID" value="KAK2195529.1"/>
    <property type="molecule type" value="Genomic_DNA"/>
</dbReference>
<protein>
    <recommendedName>
        <fullName evidence="4">RAP domain-containing protein</fullName>
    </recommendedName>
</protein>
<sequence>MQYFLIWLSLVHGIGAYVCSNGYSRLLPGFTRPFAVTRVSKDPESARVHSFTFGEKPLLFTPNTTRGKEHEIVLSESNLFGLNKILHDAKRRREASKPLYPVGTHVYVKGNVYTCCRATVLDNRLDKIGDPYQVLVALDCRDSRGLVAAHLAQYHGTSVWVPESNLCDEIIYAPLTAPDLSNPVNNKPFEKTRRAGIDVTSIYYSQIIATTNVYTLSRLYNEIKQQNINLGNLPLITYIQMVRALKRGQFKAMECKMCSEIHKDVLEALQGNDSSNVQLETLVWATWALANMKFMNFACEYALEALEILLTRLLQVVDFKKVPNHYIRLVSIAVYRLQASNAFSDICKELIYKMGSLICARGFNEFEPRILVAVALAFGNFLEYKEFTNGLCSWILDNSTRISYRDAVDLLVALKRMKHDDLKIVDALQAIIYADEGFGKWHIRIGGKTVNKLIRCFKGNSQALHNLLNVLVIQDSQFSPETIIRVLHNLRKIEYGRKFVEFITRKGACILSKFSLVQLCKFLIGCSNCKQLPPNMALDWLMQMQEKIKQKMDSSGNGNEFSIPMALPDAIFTFVHKHRHIPGYRQLWEYGQESLQAMLSQRQNSTFTSKSLNILTRILNYWSITGRNYTRADAIVLLVSKILEKFAKCASKSQTALLLDITWRVSPETFARAAEIVKGEGLDTLDESIKPMAELLLGMKRHLYFAHGKVLSIPNGLDPVEIGGPDALENVNLHFNLHWPIAFLLVLANANLINPEIYNDLVCIESTKARGG</sequence>
<proteinExistence type="predicted"/>
<dbReference type="KEGG" id="bdw:94337502"/>
<evidence type="ECO:0000256" key="1">
    <source>
        <dbReference type="SAM" id="SignalP"/>
    </source>
</evidence>
<dbReference type="GeneID" id="94337502"/>
<feature type="signal peptide" evidence="1">
    <location>
        <begin position="1"/>
        <end position="16"/>
    </location>
</feature>
<comment type="caution">
    <text evidence="2">The sequence shown here is derived from an EMBL/GenBank/DDBJ whole genome shotgun (WGS) entry which is preliminary data.</text>
</comment>
<keyword evidence="3" id="KW-1185">Reference proteome</keyword>
<dbReference type="AlphaFoldDB" id="A0AAD9PIW5"/>
<feature type="chain" id="PRO_5041966277" description="RAP domain-containing protein" evidence="1">
    <location>
        <begin position="17"/>
        <end position="772"/>
    </location>
</feature>
<evidence type="ECO:0008006" key="4">
    <source>
        <dbReference type="Google" id="ProtNLM"/>
    </source>
</evidence>
<organism evidence="2 3">
    <name type="scientific">Babesia duncani</name>
    <dbReference type="NCBI Taxonomy" id="323732"/>
    <lineage>
        <taxon>Eukaryota</taxon>
        <taxon>Sar</taxon>
        <taxon>Alveolata</taxon>
        <taxon>Apicomplexa</taxon>
        <taxon>Aconoidasida</taxon>
        <taxon>Piroplasmida</taxon>
        <taxon>Babesiidae</taxon>
        <taxon>Babesia</taxon>
    </lineage>
</organism>
<evidence type="ECO:0000313" key="2">
    <source>
        <dbReference type="EMBL" id="KAK2195529.1"/>
    </source>
</evidence>
<dbReference type="RefSeq" id="XP_067802372.1">
    <property type="nucleotide sequence ID" value="XM_067948221.1"/>
</dbReference>
<keyword evidence="1" id="KW-0732">Signal</keyword>
<accession>A0AAD9PIW5</accession>
<reference evidence="2" key="1">
    <citation type="journal article" date="2023" name="Nat. Microbiol.">
        <title>Babesia duncani multi-omics identifies virulence factors and drug targets.</title>
        <authorList>
            <person name="Singh P."/>
            <person name="Lonardi S."/>
            <person name="Liang Q."/>
            <person name="Vydyam P."/>
            <person name="Khabirova E."/>
            <person name="Fang T."/>
            <person name="Gihaz S."/>
            <person name="Thekkiniath J."/>
            <person name="Munshi M."/>
            <person name="Abel S."/>
            <person name="Ciampossin L."/>
            <person name="Batugedara G."/>
            <person name="Gupta M."/>
            <person name="Lu X.M."/>
            <person name="Lenz T."/>
            <person name="Chakravarty S."/>
            <person name="Cornillot E."/>
            <person name="Hu Y."/>
            <person name="Ma W."/>
            <person name="Gonzalez L.M."/>
            <person name="Sanchez S."/>
            <person name="Estrada K."/>
            <person name="Sanchez-Flores A."/>
            <person name="Montero E."/>
            <person name="Harb O.S."/>
            <person name="Le Roch K.G."/>
            <person name="Mamoun C.B."/>
        </authorList>
    </citation>
    <scope>NUCLEOTIDE SEQUENCE</scope>
    <source>
        <strain evidence="2">WA1</strain>
    </source>
</reference>
<name>A0AAD9PIW5_9APIC</name>
<gene>
    <name evidence="2" type="ORF">BdWA1_003205</name>
</gene>